<gene>
    <name evidence="7" type="ORF">SO694_00030329</name>
</gene>
<evidence type="ECO:0000256" key="4">
    <source>
        <dbReference type="ARBA" id="ARBA00023136"/>
    </source>
</evidence>
<dbReference type="PANTHER" id="PTHR12308">
    <property type="entry name" value="ANOCTAMIN"/>
    <property type="match status" value="1"/>
</dbReference>
<evidence type="ECO:0000256" key="1">
    <source>
        <dbReference type="ARBA" id="ARBA00004141"/>
    </source>
</evidence>
<proteinExistence type="predicted"/>
<reference evidence="7 8" key="1">
    <citation type="submission" date="2024-03" db="EMBL/GenBank/DDBJ databases">
        <title>Aureococcus anophagefferens CCMP1851 and Kratosvirus quantuckense: Draft genome of a second virus-susceptible host strain in the model system.</title>
        <authorList>
            <person name="Chase E."/>
            <person name="Truchon A.R."/>
            <person name="Schepens W."/>
            <person name="Wilhelm S.W."/>
        </authorList>
    </citation>
    <scope>NUCLEOTIDE SEQUENCE [LARGE SCALE GENOMIC DNA]</scope>
    <source>
        <strain evidence="7 8">CCMP1851</strain>
    </source>
</reference>
<evidence type="ECO:0000313" key="7">
    <source>
        <dbReference type="EMBL" id="KAK7232276.1"/>
    </source>
</evidence>
<feature type="region of interest" description="Disordered" evidence="5">
    <location>
        <begin position="1"/>
        <end position="69"/>
    </location>
</feature>
<comment type="subcellular location">
    <subcellularLocation>
        <location evidence="1">Membrane</location>
        <topology evidence="1">Multi-pass membrane protein</topology>
    </subcellularLocation>
</comment>
<sequence>MEEEPSLFTNVEQAVEEAAPSDVELVDRSAAVDARDATRRRRALSADATRRDDALSSDAPARETEEAPLVGDGDRNLEEFYEAQVGLVTSSYLSIQKDEIFVRVGATHARLAEQADNIDFVMPLNEQRLEAIAAGNPARHIAPIDIPDKTPEKEGGAAISRFRAFEHMYGKFDTTHHLTPDYFGEKQALLMRFMGHVTNGYMGMALVGVVVQIRVFVATDSRPAVELAGVYSLILCLWSVFQTEYWKRTERETALLWGTVGFEDQELVRPQFKGIRMLDPVTGRRGVFFPPAKRSARVAASFFATFACNLAFLSVPRPM</sequence>
<feature type="compositionally biased region" description="Basic and acidic residues" evidence="5">
    <location>
        <begin position="48"/>
        <end position="65"/>
    </location>
</feature>
<keyword evidence="8" id="KW-1185">Reference proteome</keyword>
<evidence type="ECO:0000256" key="2">
    <source>
        <dbReference type="ARBA" id="ARBA00022692"/>
    </source>
</evidence>
<feature type="domain" description="Anoctamin transmembrane" evidence="6">
    <location>
        <begin position="181"/>
        <end position="308"/>
    </location>
</feature>
<organism evidence="7 8">
    <name type="scientific">Aureococcus anophagefferens</name>
    <name type="common">Harmful bloom alga</name>
    <dbReference type="NCBI Taxonomy" id="44056"/>
    <lineage>
        <taxon>Eukaryota</taxon>
        <taxon>Sar</taxon>
        <taxon>Stramenopiles</taxon>
        <taxon>Ochrophyta</taxon>
        <taxon>Pelagophyceae</taxon>
        <taxon>Pelagomonadales</taxon>
        <taxon>Pelagomonadaceae</taxon>
        <taxon>Aureococcus</taxon>
    </lineage>
</organism>
<dbReference type="InterPro" id="IPR007632">
    <property type="entry name" value="Anoctamin"/>
</dbReference>
<dbReference type="EMBL" id="JBBJCI010000370">
    <property type="protein sequence ID" value="KAK7232276.1"/>
    <property type="molecule type" value="Genomic_DNA"/>
</dbReference>
<keyword evidence="3" id="KW-1133">Transmembrane helix</keyword>
<accession>A0ABR1FK08</accession>
<dbReference type="InterPro" id="IPR049452">
    <property type="entry name" value="Anoctamin_TM"/>
</dbReference>
<protein>
    <recommendedName>
        <fullName evidence="6">Anoctamin transmembrane domain-containing protein</fullName>
    </recommendedName>
</protein>
<comment type="caution">
    <text evidence="7">The sequence shown here is derived from an EMBL/GenBank/DDBJ whole genome shotgun (WGS) entry which is preliminary data.</text>
</comment>
<evidence type="ECO:0000256" key="3">
    <source>
        <dbReference type="ARBA" id="ARBA00022989"/>
    </source>
</evidence>
<evidence type="ECO:0000256" key="5">
    <source>
        <dbReference type="SAM" id="MobiDB-lite"/>
    </source>
</evidence>
<evidence type="ECO:0000313" key="8">
    <source>
        <dbReference type="Proteomes" id="UP001363151"/>
    </source>
</evidence>
<keyword evidence="2" id="KW-0812">Transmembrane</keyword>
<dbReference type="Proteomes" id="UP001363151">
    <property type="component" value="Unassembled WGS sequence"/>
</dbReference>
<dbReference type="PANTHER" id="PTHR12308:SF73">
    <property type="entry name" value="ANOCTAMIN"/>
    <property type="match status" value="1"/>
</dbReference>
<dbReference type="Pfam" id="PF04547">
    <property type="entry name" value="Anoctamin"/>
    <property type="match status" value="1"/>
</dbReference>
<evidence type="ECO:0000259" key="6">
    <source>
        <dbReference type="Pfam" id="PF04547"/>
    </source>
</evidence>
<name>A0ABR1FK08_AURAN</name>
<keyword evidence="4" id="KW-0472">Membrane</keyword>